<gene>
    <name evidence="3" type="ORF">A2819_01075</name>
</gene>
<feature type="domain" description="DUF11" evidence="2">
    <location>
        <begin position="446"/>
        <end position="556"/>
    </location>
</feature>
<dbReference type="EMBL" id="MEYK01000032">
    <property type="protein sequence ID" value="OGD24818.1"/>
    <property type="molecule type" value="Genomic_DNA"/>
</dbReference>
<evidence type="ECO:0000256" key="1">
    <source>
        <dbReference type="SAM" id="Phobius"/>
    </source>
</evidence>
<evidence type="ECO:0000259" key="2">
    <source>
        <dbReference type="Pfam" id="PF01345"/>
    </source>
</evidence>
<organism evidence="3 4">
    <name type="scientific">Candidatus Azambacteria bacterium RIFCSPHIGHO2_01_FULL_40_24</name>
    <dbReference type="NCBI Taxonomy" id="1797301"/>
    <lineage>
        <taxon>Bacteria</taxon>
        <taxon>Candidatus Azamiibacteriota</taxon>
    </lineage>
</organism>
<accession>A0A1F5B2G2</accession>
<evidence type="ECO:0000313" key="3">
    <source>
        <dbReference type="EMBL" id="OGD24818.1"/>
    </source>
</evidence>
<feature type="transmembrane region" description="Helical" evidence="1">
    <location>
        <begin position="32"/>
        <end position="55"/>
    </location>
</feature>
<dbReference type="InterPro" id="IPR001434">
    <property type="entry name" value="OmcB-like_DUF11"/>
</dbReference>
<proteinExistence type="predicted"/>
<protein>
    <recommendedName>
        <fullName evidence="2">DUF11 domain-containing protein</fullName>
    </recommendedName>
</protein>
<name>A0A1F5B2G2_9BACT</name>
<sequence>MIQIPSSQALPEFSDPSLPQAIRFFSSRQKKILIIASIVFLVVVILSGIGFYFWLTSFKKSRVDFNISGPTQAASGEQVTYLISYWNNTNQILQNAGLTVRYPQEAVVTGDKMVQNIDLGSIGIGGGGKIEVSLALVGSDKSIQKLQAVLSYKPQNTASTFENEAVKDVAINGSALSLNFKTPETVLPNIRNIYVIHYKNNTEKIFKNVSIEASYPQNFNFVSSDQMPAKSNNVWNLGDLNPNEEGDITVVGILRNIENANFELAIGVRESDKFFKFSRSSAQINLAVPPLQIDISVNNQPNTTVNPGDFLQFKINYKNNTSISLSDVVLKAKLDGLMYDFSSLKTKGFYSGSDNTITWNAGNTTELRNLSPTATGEVEFQINVKPRYVIRTFRDKNFLLQVLATIETSTIPSSLAVELLSVSNDLALKVNTKAELKTKGYYYDAVIKNSGPLPPKVGQTTTYTIHWQVTNYSNDLDKVIVKTVLPEGISWQSKKAGAGAATLEYNDRTSELTWNIGKLPAGTGVLLDPYEVIFQVALMPSIKNVNTIMSVIGDSNLIAEDVFTGINITAMAPTLRTDMPDDSGIGFQKGRVQP</sequence>
<dbReference type="PANTHER" id="PTHR34819">
    <property type="entry name" value="LARGE CYSTEINE-RICH PERIPLASMIC PROTEIN OMCB"/>
    <property type="match status" value="1"/>
</dbReference>
<dbReference type="Gene3D" id="2.60.40.1170">
    <property type="entry name" value="Mu homology domain, subdomain B"/>
    <property type="match status" value="1"/>
</dbReference>
<comment type="caution">
    <text evidence="3">The sequence shown here is derived from an EMBL/GenBank/DDBJ whole genome shotgun (WGS) entry which is preliminary data.</text>
</comment>
<keyword evidence="1" id="KW-0812">Transmembrane</keyword>
<dbReference type="AlphaFoldDB" id="A0A1F5B2G2"/>
<reference evidence="3 4" key="1">
    <citation type="journal article" date="2016" name="Nat. Commun.">
        <title>Thousands of microbial genomes shed light on interconnected biogeochemical processes in an aquifer system.</title>
        <authorList>
            <person name="Anantharaman K."/>
            <person name="Brown C.T."/>
            <person name="Hug L.A."/>
            <person name="Sharon I."/>
            <person name="Castelle C.J."/>
            <person name="Probst A.J."/>
            <person name="Thomas B.C."/>
            <person name="Singh A."/>
            <person name="Wilkins M.J."/>
            <person name="Karaoz U."/>
            <person name="Brodie E.L."/>
            <person name="Williams K.H."/>
            <person name="Hubbard S.S."/>
            <person name="Banfield J.F."/>
        </authorList>
    </citation>
    <scope>NUCLEOTIDE SEQUENCE [LARGE SCALE GENOMIC DNA]</scope>
</reference>
<keyword evidence="1" id="KW-0472">Membrane</keyword>
<keyword evidence="1" id="KW-1133">Transmembrane helix</keyword>
<dbReference type="Pfam" id="PF01345">
    <property type="entry name" value="DUF11"/>
    <property type="match status" value="1"/>
</dbReference>
<dbReference type="Proteomes" id="UP000176431">
    <property type="component" value="Unassembled WGS sequence"/>
</dbReference>
<dbReference type="InterPro" id="IPR051172">
    <property type="entry name" value="Chlamydia_OmcB"/>
</dbReference>
<evidence type="ECO:0000313" key="4">
    <source>
        <dbReference type="Proteomes" id="UP000176431"/>
    </source>
</evidence>